<dbReference type="OrthoDB" id="286090at2"/>
<dbReference type="Proteomes" id="UP000248039">
    <property type="component" value="Unassembled WGS sequence"/>
</dbReference>
<dbReference type="PROSITE" id="PS50126">
    <property type="entry name" value="S1"/>
    <property type="match status" value="3"/>
</dbReference>
<organism evidence="5 6">
    <name type="scientific">Streptomyces tateyamensis</name>
    <dbReference type="NCBI Taxonomy" id="565073"/>
    <lineage>
        <taxon>Bacteria</taxon>
        <taxon>Bacillati</taxon>
        <taxon>Actinomycetota</taxon>
        <taxon>Actinomycetes</taxon>
        <taxon>Kitasatosporales</taxon>
        <taxon>Streptomycetaceae</taxon>
        <taxon>Streptomyces</taxon>
    </lineage>
</organism>
<sequence>MTADPAAKAFFSTLAPGDHCAGTVSAVERAGLKVALDDFPSHPLGEVWSGDLPLGRRSPDYEVGERVTAQVMAVHPGRNLVRLSLAATAHAELWAFLAGFAFGDMLIGTIASIEPFGVFVALDQGPAHPLFPGVGFITLPELSWVRGTPLAETVQVGQQVRAMFLQFDTYNGEARLSLRGLHPDPFQLWAETVAVGRRLSGSVTEVVDVIGAFVRVADGVVGLVHEPGTALKPGDQVTVTLAEVDRERRRVLLALAD</sequence>
<accession>A0A2V4P0L0</accession>
<feature type="domain" description="S1 motif" evidence="4">
    <location>
        <begin position="103"/>
        <end position="179"/>
    </location>
</feature>
<dbReference type="Pfam" id="PF00575">
    <property type="entry name" value="S1"/>
    <property type="match status" value="1"/>
</dbReference>
<name>A0A2V4P0L0_9ACTN</name>
<proteinExistence type="inferred from homology"/>
<comment type="caution">
    <text evidence="5">The sequence shown here is derived from an EMBL/GenBank/DDBJ whole genome shotgun (WGS) entry which is preliminary data.</text>
</comment>
<dbReference type="SMART" id="SM00316">
    <property type="entry name" value="S1"/>
    <property type="match status" value="3"/>
</dbReference>
<dbReference type="GO" id="GO:0003729">
    <property type="term" value="F:mRNA binding"/>
    <property type="evidence" value="ECO:0007669"/>
    <property type="project" value="TreeGrafter"/>
</dbReference>
<dbReference type="RefSeq" id="WP_110664717.1">
    <property type="nucleotide sequence ID" value="NZ_PYBW01000006.1"/>
</dbReference>
<evidence type="ECO:0000313" key="6">
    <source>
        <dbReference type="Proteomes" id="UP000248039"/>
    </source>
</evidence>
<feature type="domain" description="S1 motif" evidence="4">
    <location>
        <begin position="196"/>
        <end position="256"/>
    </location>
</feature>
<keyword evidence="3" id="KW-0687">Ribonucleoprotein</keyword>
<dbReference type="GO" id="GO:0006412">
    <property type="term" value="P:translation"/>
    <property type="evidence" value="ECO:0007669"/>
    <property type="project" value="TreeGrafter"/>
</dbReference>
<evidence type="ECO:0000313" key="5">
    <source>
        <dbReference type="EMBL" id="PYC88133.1"/>
    </source>
</evidence>
<feature type="domain" description="S1 motif" evidence="4">
    <location>
        <begin position="17"/>
        <end position="86"/>
    </location>
</feature>
<dbReference type="InterPro" id="IPR012340">
    <property type="entry name" value="NA-bd_OB-fold"/>
</dbReference>
<dbReference type="AlphaFoldDB" id="A0A2V4P0L0"/>
<dbReference type="Gene3D" id="2.40.50.140">
    <property type="entry name" value="Nucleic acid-binding proteins"/>
    <property type="match status" value="3"/>
</dbReference>
<keyword evidence="2" id="KW-0689">Ribosomal protein</keyword>
<dbReference type="CDD" id="cd00164">
    <property type="entry name" value="S1_like"/>
    <property type="match status" value="1"/>
</dbReference>
<dbReference type="PANTHER" id="PTHR10724:SF7">
    <property type="entry name" value="SMALL RIBOSOMAL SUBUNIT PROTEIN BS1C"/>
    <property type="match status" value="1"/>
</dbReference>
<evidence type="ECO:0000256" key="1">
    <source>
        <dbReference type="ARBA" id="ARBA00006767"/>
    </source>
</evidence>
<evidence type="ECO:0000256" key="2">
    <source>
        <dbReference type="ARBA" id="ARBA00022980"/>
    </source>
</evidence>
<dbReference type="InterPro" id="IPR050437">
    <property type="entry name" value="Ribos_protein_bS1-like"/>
</dbReference>
<dbReference type="SUPFAM" id="SSF50249">
    <property type="entry name" value="Nucleic acid-binding proteins"/>
    <property type="match status" value="3"/>
</dbReference>
<evidence type="ECO:0000256" key="3">
    <source>
        <dbReference type="ARBA" id="ARBA00023274"/>
    </source>
</evidence>
<dbReference type="GO" id="GO:0003735">
    <property type="term" value="F:structural constituent of ribosome"/>
    <property type="evidence" value="ECO:0007669"/>
    <property type="project" value="TreeGrafter"/>
</dbReference>
<dbReference type="PANTHER" id="PTHR10724">
    <property type="entry name" value="30S RIBOSOMAL PROTEIN S1"/>
    <property type="match status" value="1"/>
</dbReference>
<evidence type="ECO:0000259" key="4">
    <source>
        <dbReference type="PROSITE" id="PS50126"/>
    </source>
</evidence>
<protein>
    <recommendedName>
        <fullName evidence="4">S1 motif domain-containing protein</fullName>
    </recommendedName>
</protein>
<gene>
    <name evidence="5" type="ORF">C7C46_01415</name>
</gene>
<reference evidence="5 6" key="1">
    <citation type="submission" date="2018-03" db="EMBL/GenBank/DDBJ databases">
        <title>Bioinformatic expansion and discovery of thiopeptide antibiotics.</title>
        <authorList>
            <person name="Schwalen C.J."/>
            <person name="Hudson G.A."/>
            <person name="Mitchell D.A."/>
        </authorList>
    </citation>
    <scope>NUCLEOTIDE SEQUENCE [LARGE SCALE GENOMIC DNA]</scope>
    <source>
        <strain evidence="5 6">ATCC 21389</strain>
    </source>
</reference>
<dbReference type="InterPro" id="IPR003029">
    <property type="entry name" value="S1_domain"/>
</dbReference>
<dbReference type="EMBL" id="PYBW01000006">
    <property type="protein sequence ID" value="PYC88133.1"/>
    <property type="molecule type" value="Genomic_DNA"/>
</dbReference>
<keyword evidence="6" id="KW-1185">Reference proteome</keyword>
<dbReference type="GO" id="GO:0022627">
    <property type="term" value="C:cytosolic small ribosomal subunit"/>
    <property type="evidence" value="ECO:0007669"/>
    <property type="project" value="TreeGrafter"/>
</dbReference>
<comment type="similarity">
    <text evidence="1">Belongs to the bacterial ribosomal protein bS1 family.</text>
</comment>